<dbReference type="GO" id="GO:0016020">
    <property type="term" value="C:membrane"/>
    <property type="evidence" value="ECO:0007669"/>
    <property type="project" value="UniProtKB-SubCell"/>
</dbReference>
<evidence type="ECO:0000313" key="7">
    <source>
        <dbReference type="EMBL" id="EMA36169.1"/>
    </source>
</evidence>
<reference evidence="7 8" key="1">
    <citation type="journal article" date="2014" name="PLoS Genet.">
        <title>Phylogenetically driven sequencing of extremely halophilic archaea reveals strategies for static and dynamic osmo-response.</title>
        <authorList>
            <person name="Becker E.A."/>
            <person name="Seitzer P.M."/>
            <person name="Tritt A."/>
            <person name="Larsen D."/>
            <person name="Krusor M."/>
            <person name="Yao A.I."/>
            <person name="Wu D."/>
            <person name="Madern D."/>
            <person name="Eisen J.A."/>
            <person name="Darling A.E."/>
            <person name="Facciotti M.T."/>
        </authorList>
    </citation>
    <scope>NUCLEOTIDE SEQUENCE [LARGE SCALE GENOMIC DNA]</scope>
    <source>
        <strain evidence="7 8">100A6</strain>
    </source>
</reference>
<dbReference type="EMBL" id="AOMB01000042">
    <property type="protein sequence ID" value="EMA36169.1"/>
    <property type="molecule type" value="Genomic_DNA"/>
</dbReference>
<evidence type="ECO:0000256" key="2">
    <source>
        <dbReference type="ARBA" id="ARBA00022692"/>
    </source>
</evidence>
<dbReference type="InterPro" id="IPR050638">
    <property type="entry name" value="AA-Vitamin_Transporters"/>
</dbReference>
<keyword evidence="8" id="KW-1185">Reference proteome</keyword>
<comment type="subcellular location">
    <subcellularLocation>
        <location evidence="1">Membrane</location>
        <topology evidence="1">Multi-pass membrane protein</topology>
    </subcellularLocation>
</comment>
<keyword evidence="3 5" id="KW-1133">Transmembrane helix</keyword>
<dbReference type="AlphaFoldDB" id="M0LUW9"/>
<feature type="transmembrane region" description="Helical" evidence="5">
    <location>
        <begin position="188"/>
        <end position="206"/>
    </location>
</feature>
<dbReference type="PANTHER" id="PTHR32322">
    <property type="entry name" value="INNER MEMBRANE TRANSPORTER"/>
    <property type="match status" value="1"/>
</dbReference>
<dbReference type="PATRIC" id="fig|1132509.6.peg.3574"/>
<feature type="transmembrane region" description="Helical" evidence="5">
    <location>
        <begin position="68"/>
        <end position="90"/>
    </location>
</feature>
<feature type="transmembrane region" description="Helical" evidence="5">
    <location>
        <begin position="274"/>
        <end position="291"/>
    </location>
</feature>
<accession>M0LUW9</accession>
<feature type="transmembrane region" description="Helical" evidence="5">
    <location>
        <begin position="251"/>
        <end position="268"/>
    </location>
</feature>
<evidence type="ECO:0000256" key="4">
    <source>
        <dbReference type="ARBA" id="ARBA00023136"/>
    </source>
</evidence>
<name>M0LUW9_9EURY</name>
<dbReference type="eggNOG" id="arCOG00271">
    <property type="taxonomic scope" value="Archaea"/>
</dbReference>
<organism evidence="7 8">
    <name type="scientific">Halococcus hamelinensis 100A6</name>
    <dbReference type="NCBI Taxonomy" id="1132509"/>
    <lineage>
        <taxon>Archaea</taxon>
        <taxon>Methanobacteriati</taxon>
        <taxon>Methanobacteriota</taxon>
        <taxon>Stenosarchaea group</taxon>
        <taxon>Halobacteria</taxon>
        <taxon>Halobacteriales</taxon>
        <taxon>Halococcaceae</taxon>
        <taxon>Halococcus</taxon>
    </lineage>
</organism>
<dbReference type="RefSeq" id="WP_007695436.1">
    <property type="nucleotide sequence ID" value="NZ_AJRK01000109.1"/>
</dbReference>
<feature type="transmembrane region" description="Helical" evidence="5">
    <location>
        <begin position="96"/>
        <end position="119"/>
    </location>
</feature>
<protein>
    <submittedName>
        <fullName evidence="7">Dmt(Drug/metabolite transporter) superfamily permease</fullName>
    </submittedName>
</protein>
<dbReference type="SUPFAM" id="SSF103481">
    <property type="entry name" value="Multidrug resistance efflux transporter EmrE"/>
    <property type="match status" value="2"/>
</dbReference>
<evidence type="ECO:0000259" key="6">
    <source>
        <dbReference type="Pfam" id="PF00892"/>
    </source>
</evidence>
<keyword evidence="2 5" id="KW-0812">Transmembrane</keyword>
<feature type="transmembrane region" description="Helical" evidence="5">
    <location>
        <begin position="34"/>
        <end position="56"/>
    </location>
</feature>
<sequence length="326" mass="33854">MTRHRVPLLFVATALLFGGTFVAAKAGIAYIPPLLFVSFRFDIATVLLLGFVALTHDRAEWVPRTRNDVLGSLAAGVFAIGLANACLFVGQQYATSAVASIVFSLNPVLTPIFAALLLSDESLPEYGAVGMAVAFVGVALVVGIDPATLLDGGVVGYLVLFGGAVCAALGSVLIRWADADYTSIARTAWGVPVGALLCHLVAFGAGEQLSAIEWTPTALLALGYVGLFSGAIAYIVYFGLLDDVGAIRANLAFYVVPVVSALGGWILLGESITATTVLGFAVVALGFAVLGRRELRVELRRLAAFVGSDTASGPGANPETWNECDD</sequence>
<dbReference type="OrthoDB" id="17861at2157"/>
<keyword evidence="4 5" id="KW-0472">Membrane</keyword>
<feature type="transmembrane region" description="Helical" evidence="5">
    <location>
        <begin position="156"/>
        <end position="176"/>
    </location>
</feature>
<dbReference type="Pfam" id="PF00892">
    <property type="entry name" value="EamA"/>
    <property type="match status" value="2"/>
</dbReference>
<feature type="transmembrane region" description="Helical" evidence="5">
    <location>
        <begin position="126"/>
        <end position="144"/>
    </location>
</feature>
<evidence type="ECO:0000256" key="1">
    <source>
        <dbReference type="ARBA" id="ARBA00004141"/>
    </source>
</evidence>
<dbReference type="InterPro" id="IPR037185">
    <property type="entry name" value="EmrE-like"/>
</dbReference>
<evidence type="ECO:0000256" key="5">
    <source>
        <dbReference type="SAM" id="Phobius"/>
    </source>
</evidence>
<feature type="domain" description="EamA" evidence="6">
    <location>
        <begin position="156"/>
        <end position="290"/>
    </location>
</feature>
<dbReference type="InterPro" id="IPR000620">
    <property type="entry name" value="EamA_dom"/>
</dbReference>
<proteinExistence type="predicted"/>
<comment type="caution">
    <text evidence="7">The sequence shown here is derived from an EMBL/GenBank/DDBJ whole genome shotgun (WGS) entry which is preliminary data.</text>
</comment>
<evidence type="ECO:0000313" key="8">
    <source>
        <dbReference type="Proteomes" id="UP000011566"/>
    </source>
</evidence>
<feature type="domain" description="EamA" evidence="6">
    <location>
        <begin position="8"/>
        <end position="142"/>
    </location>
</feature>
<evidence type="ECO:0000256" key="3">
    <source>
        <dbReference type="ARBA" id="ARBA00022989"/>
    </source>
</evidence>
<gene>
    <name evidence="7" type="ORF">C447_15391</name>
</gene>
<feature type="transmembrane region" description="Helical" evidence="5">
    <location>
        <begin position="218"/>
        <end position="239"/>
    </location>
</feature>
<dbReference type="PANTHER" id="PTHR32322:SF2">
    <property type="entry name" value="EAMA DOMAIN-CONTAINING PROTEIN"/>
    <property type="match status" value="1"/>
</dbReference>
<dbReference type="Proteomes" id="UP000011566">
    <property type="component" value="Unassembled WGS sequence"/>
</dbReference>